<dbReference type="PANTHER" id="PTHR31912:SF34">
    <property type="entry name" value="NOTOCHORD-RELATED PROTEIN"/>
    <property type="match status" value="1"/>
</dbReference>
<protein>
    <submittedName>
        <fullName evidence="2">Uncharacterized protein</fullName>
    </submittedName>
</protein>
<feature type="compositionally biased region" description="Low complexity" evidence="1">
    <location>
        <begin position="644"/>
        <end position="669"/>
    </location>
</feature>
<keyword evidence="3" id="KW-1185">Reference proteome</keyword>
<comment type="caution">
    <text evidence="2">The sequence shown here is derived from an EMBL/GenBank/DDBJ whole genome shotgun (WGS) entry which is preliminary data.</text>
</comment>
<evidence type="ECO:0000256" key="1">
    <source>
        <dbReference type="SAM" id="MobiDB-lite"/>
    </source>
</evidence>
<accession>A0A8H4QX92</accession>
<reference evidence="2 3" key="1">
    <citation type="submission" date="2019-12" db="EMBL/GenBank/DDBJ databases">
        <authorList>
            <person name="Floudas D."/>
            <person name="Bentzer J."/>
            <person name="Ahren D."/>
            <person name="Johansson T."/>
            <person name="Persson P."/>
            <person name="Tunlid A."/>
        </authorList>
    </citation>
    <scope>NUCLEOTIDE SEQUENCE [LARGE SCALE GENOMIC DNA]</scope>
    <source>
        <strain evidence="2 3">CBS 102.39</strain>
    </source>
</reference>
<dbReference type="PANTHER" id="PTHR31912">
    <property type="entry name" value="IP13529P"/>
    <property type="match status" value="1"/>
</dbReference>
<sequence>MTDSTEPDPRYCTKHTVDGRARYSCNVCGDGRLHELRKYRRHEESQSHQLNLSNFVKSTPAADSSTSTATAAITDEVVLTDALRYLADSFIRDPDELPYPIDHPSLPPNYDSRSHPRTRSPVTGIDYNLWSINEDTTAEKSYDDQMKEDLARITRDLLNVGITVAEDPNPFGVDVEDDDAGLPLPEDMDESLPRKRARGNATDPETARQWFPWPDRITCSLDILMHLPRSVFSRKQLDLFLWLLRVNKVNDVPSVKSMTTLHKTLQSVCGGVETKEYVGRLGHRYHVNNLHQILAQEMSNPKIRTSLHFYPEDAGEHLSEARHGARWLSELRPEETTPMIRVNGADYYIFEPTMLRNGSVCMPFRWFTRKDPRSGRDIFYCRAWVLESAEHGQQAGWVVCEDRIVEVCEADLLKDFPTLVRDFSRFCIPDPRSILGITSSPDARVNGGDGLKPWKHTDPGVGNRWRSLSKGHRTLAVPLWLYCDDTSGNTSKKWNEHNSFLFSLAGLPRDEAAKEYNIHFLCTSNLAPPLEMMEGVVGQIESAQQNGIWAWDCALREPVLIFPAVLALLGDNPMQSEFACHIGLTGKFFCRTCWVKGTDAQDSANAAPAAPAVQIPENREASPVASPNLRNSSPAPSIPQRNTSPAPSIASVAPSSVGDMASDSDVDSVTSATAIPNLTKASVEKGSGGRGRFKESMQAMLTRIKSFIKPARLRTRAETMNILESYLEKAKQINTKTELRNARTDSGIKDTTQEHFLERLSKSYQGISKTKDKEAALDAAVSNLPHDISSPVWRLTGLDPHQDTPVEILHVVLLGFVKYFWRDLVKNRLASDEEKALLITRLNDFDVSGLGIPKLAGQTLVQYAGSLTGRDFRVISQVAPFVIRDLVSKEIYEAWVSLSTLVPLIWQPVITNVTNYMTILRAEIHSFLLKTARWSTSWFNKAKFHIITHLPDHVYRFGPAILFATEAFESFNAVIRGKSTHSNRQAPSRDIAHAFAQGNRVRHLFSGGYFVPSLPSGGPELNNQGWRTIGSAARALIGDDRIPLSYLGLSANSRKKPGQQLFKRKVESQTD</sequence>
<organism evidence="2 3">
    <name type="scientific">Agrocybe pediades</name>
    <dbReference type="NCBI Taxonomy" id="84607"/>
    <lineage>
        <taxon>Eukaryota</taxon>
        <taxon>Fungi</taxon>
        <taxon>Dikarya</taxon>
        <taxon>Basidiomycota</taxon>
        <taxon>Agaricomycotina</taxon>
        <taxon>Agaricomycetes</taxon>
        <taxon>Agaricomycetidae</taxon>
        <taxon>Agaricales</taxon>
        <taxon>Agaricineae</taxon>
        <taxon>Strophariaceae</taxon>
        <taxon>Agrocybe</taxon>
    </lineage>
</organism>
<dbReference type="EMBL" id="JAACJL010000021">
    <property type="protein sequence ID" value="KAF4617992.1"/>
    <property type="molecule type" value="Genomic_DNA"/>
</dbReference>
<feature type="compositionally biased region" description="Polar residues" evidence="1">
    <location>
        <begin position="628"/>
        <end position="643"/>
    </location>
</feature>
<feature type="region of interest" description="Disordered" evidence="1">
    <location>
        <begin position="94"/>
        <end position="118"/>
    </location>
</feature>
<feature type="region of interest" description="Disordered" evidence="1">
    <location>
        <begin position="607"/>
        <end position="669"/>
    </location>
</feature>
<feature type="compositionally biased region" description="Acidic residues" evidence="1">
    <location>
        <begin position="174"/>
        <end position="190"/>
    </location>
</feature>
<feature type="region of interest" description="Disordered" evidence="1">
    <location>
        <begin position="169"/>
        <end position="205"/>
    </location>
</feature>
<dbReference type="AlphaFoldDB" id="A0A8H4QX92"/>
<evidence type="ECO:0000313" key="3">
    <source>
        <dbReference type="Proteomes" id="UP000521872"/>
    </source>
</evidence>
<name>A0A8H4QX92_9AGAR</name>
<proteinExistence type="predicted"/>
<evidence type="ECO:0000313" key="2">
    <source>
        <dbReference type="EMBL" id="KAF4617992.1"/>
    </source>
</evidence>
<dbReference type="Proteomes" id="UP000521872">
    <property type="component" value="Unassembled WGS sequence"/>
</dbReference>
<gene>
    <name evidence="2" type="ORF">D9613_012967</name>
</gene>